<dbReference type="GeneID" id="90967553"/>
<proteinExistence type="predicted"/>
<evidence type="ECO:0000313" key="2">
    <source>
        <dbReference type="Proteomes" id="UP000510686"/>
    </source>
</evidence>
<protein>
    <submittedName>
        <fullName evidence="1">Uncharacterized protein</fullName>
    </submittedName>
</protein>
<dbReference type="EMBL" id="CP058932">
    <property type="protein sequence ID" value="QLI64612.1"/>
    <property type="molecule type" value="Genomic_DNA"/>
</dbReference>
<reference evidence="1 2" key="1">
    <citation type="submission" date="2020-07" db="EMBL/GenBank/DDBJ databases">
        <title>Telomere length de novo assembly of all 7 chromosomes of the fungus, Metarhizium brunneum, using a novel assembly pipeline.</title>
        <authorList>
            <person name="Saud z."/>
            <person name="Kortsinoglou A."/>
            <person name="Kouvelis V.N."/>
            <person name="Butt T.M."/>
        </authorList>
    </citation>
    <scope>NUCLEOTIDE SEQUENCE [LARGE SCALE GENOMIC DNA]</scope>
    <source>
        <strain evidence="1 2">4556</strain>
    </source>
</reference>
<gene>
    <name evidence="1" type="ORF">G6M90_00g028340</name>
</gene>
<dbReference type="AlphaFoldDB" id="A0A7D5US37"/>
<organism evidence="1 2">
    <name type="scientific">Metarhizium brunneum</name>
    <dbReference type="NCBI Taxonomy" id="500148"/>
    <lineage>
        <taxon>Eukaryota</taxon>
        <taxon>Fungi</taxon>
        <taxon>Dikarya</taxon>
        <taxon>Ascomycota</taxon>
        <taxon>Pezizomycotina</taxon>
        <taxon>Sordariomycetes</taxon>
        <taxon>Hypocreomycetidae</taxon>
        <taxon>Hypocreales</taxon>
        <taxon>Clavicipitaceae</taxon>
        <taxon>Metarhizium</taxon>
    </lineage>
</organism>
<keyword evidence="2" id="KW-1185">Reference proteome</keyword>
<sequence length="63" mass="6973">MFLFSTNTNTSLSQLEHESMFIMNADNVTFSPFNMYSSDATEKTDVINLVVSQAPAGAERLAH</sequence>
<evidence type="ECO:0000313" key="1">
    <source>
        <dbReference type="EMBL" id="QLI64612.1"/>
    </source>
</evidence>
<dbReference type="Proteomes" id="UP000510686">
    <property type="component" value="Chromosome 1"/>
</dbReference>
<dbReference type="OrthoDB" id="2790530at2759"/>
<dbReference type="RefSeq" id="XP_065985800.1">
    <property type="nucleotide sequence ID" value="XM_066130008.1"/>
</dbReference>
<accession>A0A7D5US37</accession>
<name>A0A7D5US37_9HYPO</name>
<dbReference type="KEGG" id="mbrn:90967553"/>